<comment type="caution">
    <text evidence="1">The sequence shown here is derived from an EMBL/GenBank/DDBJ whole genome shotgun (WGS) entry which is preliminary data.</text>
</comment>
<accession>A0ACC0ANH9</accession>
<dbReference type="EMBL" id="CM044705">
    <property type="protein sequence ID" value="KAI5661805.1"/>
    <property type="molecule type" value="Genomic_DNA"/>
</dbReference>
<name>A0ACC0ANH9_CATRO</name>
<organism evidence="1 2">
    <name type="scientific">Catharanthus roseus</name>
    <name type="common">Madagascar periwinkle</name>
    <name type="synonym">Vinca rosea</name>
    <dbReference type="NCBI Taxonomy" id="4058"/>
    <lineage>
        <taxon>Eukaryota</taxon>
        <taxon>Viridiplantae</taxon>
        <taxon>Streptophyta</taxon>
        <taxon>Embryophyta</taxon>
        <taxon>Tracheophyta</taxon>
        <taxon>Spermatophyta</taxon>
        <taxon>Magnoliopsida</taxon>
        <taxon>eudicotyledons</taxon>
        <taxon>Gunneridae</taxon>
        <taxon>Pentapetalae</taxon>
        <taxon>asterids</taxon>
        <taxon>lamiids</taxon>
        <taxon>Gentianales</taxon>
        <taxon>Apocynaceae</taxon>
        <taxon>Rauvolfioideae</taxon>
        <taxon>Vinceae</taxon>
        <taxon>Catharanthinae</taxon>
        <taxon>Catharanthus</taxon>
    </lineage>
</organism>
<protein>
    <submittedName>
        <fullName evidence="1">Uncharacterized protein</fullName>
    </submittedName>
</protein>
<keyword evidence="2" id="KW-1185">Reference proteome</keyword>
<sequence>MRKRTLIAAKNLHFFATFFRFTSKFHFSISTLNQFSHEKLYGEEITRRKLIRHLQESTKLQSLSTTKAFHALTITLGSDPSQPVFPSNSIMSRYAAIGEVSTAHKLFDFMPERNVVSYNTMIKAYSSVGGLEEAWKMLSEMRGCGFKPTEFSFCGILTCASMALVQGFQLLALILKCGNLYTDAFVGTAMLGVLGSHGCLDEAIRVFEEMPKKNLVTWNCLISLFGQHGLVEDSILLFHELMSCGMALSESTFVGALSGLTGVLDLQLGEQLHSVGVKYGLDGSVLVSNSFTNMYAKCADIDSAEKMFKGVLVKDIVSWNTVIGAMAKSDRQEKAFEIFLSMCNAGTLPNQTTIVSVLNSCSSLKFPSYGQYIHGKTIKTNLETDVYVGSSLVDFYAKCGTLEDAHLCFVRITHKNVVSWNSLIAVYSNKGSLSSLLLLRDMIHLGYCPNEFSFSSVLKSCVALEVQQLHSLIMKMGFQDNEYVWSSLITSYAKNGFLADALTFVQPYNTPLPVVLCNVIAAVYNRSRQYERTQELFSALEDPDIVSWNILIAACSRNGDYEEAFELFDHMQRASIRPDNYTYVSLFSACTKLCNLSLGSSLHGLILKSDFTICDTFLCNVVIDMYAKCGNFQSSVKIFYEMTNKNAISWTAIISGHGLHGCAHEALRVFERMLMEGFKPDNVTFLAVLSACRHAGLVKQGMQMFKQMKSNYKIEPEMDHYHLAVDLLARYGHVKEAEELINQMPFPPNALVWRSFLEGCRRKRTIDSTTAFQTEVIQ</sequence>
<reference evidence="2" key="1">
    <citation type="journal article" date="2023" name="Nat. Plants">
        <title>Single-cell RNA sequencing provides a high-resolution roadmap for understanding the multicellular compartmentation of specialized metabolism.</title>
        <authorList>
            <person name="Sun S."/>
            <person name="Shen X."/>
            <person name="Li Y."/>
            <person name="Li Y."/>
            <person name="Wang S."/>
            <person name="Li R."/>
            <person name="Zhang H."/>
            <person name="Shen G."/>
            <person name="Guo B."/>
            <person name="Wei J."/>
            <person name="Xu J."/>
            <person name="St-Pierre B."/>
            <person name="Chen S."/>
            <person name="Sun C."/>
        </authorList>
    </citation>
    <scope>NUCLEOTIDE SEQUENCE [LARGE SCALE GENOMIC DNA]</scope>
</reference>
<dbReference type="Proteomes" id="UP001060085">
    <property type="component" value="Linkage Group LG05"/>
</dbReference>
<gene>
    <name evidence="1" type="ORF">M9H77_21128</name>
</gene>
<evidence type="ECO:0000313" key="1">
    <source>
        <dbReference type="EMBL" id="KAI5661805.1"/>
    </source>
</evidence>
<proteinExistence type="predicted"/>
<evidence type="ECO:0000313" key="2">
    <source>
        <dbReference type="Proteomes" id="UP001060085"/>
    </source>
</evidence>